<keyword evidence="2" id="KW-1185">Reference proteome</keyword>
<dbReference type="Proteomes" id="UP001558101">
    <property type="component" value="Unassembled WGS sequence"/>
</dbReference>
<comment type="caution">
    <text evidence="1">The sequence shown here is derived from an EMBL/GenBank/DDBJ whole genome shotgun (WGS) entry which is preliminary data.</text>
</comment>
<evidence type="ECO:0000313" key="1">
    <source>
        <dbReference type="EMBL" id="MEX3173429.1"/>
    </source>
</evidence>
<dbReference type="RefSeq" id="WP_156816660.1">
    <property type="nucleotide sequence ID" value="NZ_CAMIRF010000003.1"/>
</dbReference>
<proteinExistence type="predicted"/>
<name>A0ABV3UIL7_9GAMM</name>
<gene>
    <name evidence="1" type="ORF">AB4M04_15230</name>
</gene>
<organism evidence="1 2">
    <name type="scientific">Serratia quinivorans</name>
    <dbReference type="NCBI Taxonomy" id="137545"/>
    <lineage>
        <taxon>Bacteria</taxon>
        <taxon>Pseudomonadati</taxon>
        <taxon>Pseudomonadota</taxon>
        <taxon>Gammaproteobacteria</taxon>
        <taxon>Enterobacterales</taxon>
        <taxon>Yersiniaceae</taxon>
        <taxon>Serratia</taxon>
    </lineage>
</organism>
<dbReference type="EMBL" id="JBFQXQ010000001">
    <property type="protein sequence ID" value="MEX3173429.1"/>
    <property type="molecule type" value="Genomic_DNA"/>
</dbReference>
<sequence>MPNIDTRNAKFMFNNTYLTKLLTSIEPMSFGRKMATLATPGNVNGDTLGFSGHRARSPTSTQTAQIHNIETHNLKRLRVVPKPIHVALKWRVRMFSNSNYAIVAESDLQLLAMPSAPSTTPSKINDIL</sequence>
<evidence type="ECO:0000313" key="2">
    <source>
        <dbReference type="Proteomes" id="UP001558101"/>
    </source>
</evidence>
<reference evidence="1 2" key="1">
    <citation type="submission" date="2024-07" db="EMBL/GenBank/DDBJ databases">
        <title>Genomes of novel Serratia strains from suburban soil.</title>
        <authorList>
            <person name="Markert E.X."/>
            <person name="Severe K."/>
            <person name="Severe L."/>
            <person name="Twing K.I."/>
            <person name="Ward L.M."/>
        </authorList>
    </citation>
    <scope>NUCLEOTIDE SEQUENCE [LARGE SCALE GENOMIC DNA]</scope>
    <source>
        <strain evidence="1 2">3C-UT</strain>
    </source>
</reference>
<protein>
    <submittedName>
        <fullName evidence="1">Uncharacterized protein</fullName>
    </submittedName>
</protein>
<accession>A0ABV3UIL7</accession>